<evidence type="ECO:0000313" key="2">
    <source>
        <dbReference type="Proteomes" id="UP001159363"/>
    </source>
</evidence>
<gene>
    <name evidence="1" type="ORF">PR048_000156</name>
</gene>
<comment type="caution">
    <text evidence="1">The sequence shown here is derived from an EMBL/GenBank/DDBJ whole genome shotgun (WGS) entry which is preliminary data.</text>
</comment>
<dbReference type="Proteomes" id="UP001159363">
    <property type="component" value="Chromosome 1"/>
</dbReference>
<proteinExistence type="predicted"/>
<dbReference type="EMBL" id="JARBHB010000001">
    <property type="protein sequence ID" value="KAJ8894849.1"/>
    <property type="molecule type" value="Genomic_DNA"/>
</dbReference>
<protein>
    <submittedName>
        <fullName evidence="1">Uncharacterized protein</fullName>
    </submittedName>
</protein>
<sequence>MHMVYSVANRNSAEAQRRNGQRFGNRVLPVWQTFGQVDDTSMNMAPFRYGIIVTSDTRCSCTTYRREPGHRRTVQNDQFEGVVLDRLEEEPTTSMQQVAAEMGAGNETVWQVWHDRDFYPYNPWKIHTLRQQNHCP</sequence>
<organism evidence="1 2">
    <name type="scientific">Dryococelus australis</name>
    <dbReference type="NCBI Taxonomy" id="614101"/>
    <lineage>
        <taxon>Eukaryota</taxon>
        <taxon>Metazoa</taxon>
        <taxon>Ecdysozoa</taxon>
        <taxon>Arthropoda</taxon>
        <taxon>Hexapoda</taxon>
        <taxon>Insecta</taxon>
        <taxon>Pterygota</taxon>
        <taxon>Neoptera</taxon>
        <taxon>Polyneoptera</taxon>
        <taxon>Phasmatodea</taxon>
        <taxon>Verophasmatodea</taxon>
        <taxon>Anareolatae</taxon>
        <taxon>Phasmatidae</taxon>
        <taxon>Eurycanthinae</taxon>
        <taxon>Dryococelus</taxon>
    </lineage>
</organism>
<keyword evidence="2" id="KW-1185">Reference proteome</keyword>
<evidence type="ECO:0000313" key="1">
    <source>
        <dbReference type="EMBL" id="KAJ8894849.1"/>
    </source>
</evidence>
<accession>A0ABQ9IF09</accession>
<reference evidence="1 2" key="1">
    <citation type="submission" date="2023-02" db="EMBL/GenBank/DDBJ databases">
        <title>LHISI_Scaffold_Assembly.</title>
        <authorList>
            <person name="Stuart O.P."/>
            <person name="Cleave R."/>
            <person name="Magrath M.J.L."/>
            <person name="Mikheyev A.S."/>
        </authorList>
    </citation>
    <scope>NUCLEOTIDE SEQUENCE [LARGE SCALE GENOMIC DNA]</scope>
    <source>
        <strain evidence="1">Daus_M_001</strain>
        <tissue evidence="1">Leg muscle</tissue>
    </source>
</reference>
<name>A0ABQ9IF09_9NEOP</name>